<protein>
    <recommendedName>
        <fullName evidence="6">Transcription factor domain-containing protein</fullName>
    </recommendedName>
</protein>
<dbReference type="GeneID" id="19278968"/>
<evidence type="ECO:0000313" key="5">
    <source>
        <dbReference type="Proteomes" id="UP000030651"/>
    </source>
</evidence>
<evidence type="ECO:0000256" key="3">
    <source>
        <dbReference type="SAM" id="MobiDB-lite"/>
    </source>
</evidence>
<dbReference type="GO" id="GO:0045944">
    <property type="term" value="P:positive regulation of transcription by RNA polymerase II"/>
    <property type="evidence" value="ECO:0007669"/>
    <property type="project" value="TreeGrafter"/>
</dbReference>
<feature type="compositionally biased region" description="Basic and acidic residues" evidence="3">
    <location>
        <begin position="198"/>
        <end position="207"/>
    </location>
</feature>
<dbReference type="InParanoid" id="W3WJY5"/>
<feature type="region of interest" description="Disordered" evidence="3">
    <location>
        <begin position="173"/>
        <end position="210"/>
    </location>
</feature>
<dbReference type="HOGENOM" id="CLU_021916_2_1_1"/>
<evidence type="ECO:0008006" key="6">
    <source>
        <dbReference type="Google" id="ProtNLM"/>
    </source>
</evidence>
<dbReference type="KEGG" id="pfy:PFICI_13955"/>
<dbReference type="OMA" id="PMFVCGM"/>
<name>W3WJY5_PESFW</name>
<comment type="subcellular location">
    <subcellularLocation>
        <location evidence="1">Nucleus</location>
    </subcellularLocation>
</comment>
<dbReference type="PANTHER" id="PTHR37534">
    <property type="entry name" value="TRANSCRIPTIONAL ACTIVATOR PROTEIN UGA3"/>
    <property type="match status" value="1"/>
</dbReference>
<dbReference type="GO" id="GO:0005634">
    <property type="term" value="C:nucleus"/>
    <property type="evidence" value="ECO:0007669"/>
    <property type="project" value="UniProtKB-SubCell"/>
</dbReference>
<dbReference type="EMBL" id="KI912120">
    <property type="protein sequence ID" value="ETS74089.1"/>
    <property type="molecule type" value="Genomic_DNA"/>
</dbReference>
<dbReference type="Pfam" id="PF11951">
    <property type="entry name" value="Fungal_trans_2"/>
    <property type="match status" value="1"/>
</dbReference>
<evidence type="ECO:0000256" key="2">
    <source>
        <dbReference type="ARBA" id="ARBA00023242"/>
    </source>
</evidence>
<dbReference type="Proteomes" id="UP000030651">
    <property type="component" value="Unassembled WGS sequence"/>
</dbReference>
<gene>
    <name evidence="4" type="ORF">PFICI_13955</name>
</gene>
<dbReference type="eggNOG" id="ENOG502SV7J">
    <property type="taxonomic scope" value="Eukaryota"/>
</dbReference>
<dbReference type="RefSeq" id="XP_007840727.1">
    <property type="nucleotide sequence ID" value="XM_007842536.1"/>
</dbReference>
<dbReference type="OrthoDB" id="5386330at2759"/>
<dbReference type="GO" id="GO:0000976">
    <property type="term" value="F:transcription cis-regulatory region binding"/>
    <property type="evidence" value="ECO:0007669"/>
    <property type="project" value="TreeGrafter"/>
</dbReference>
<organism evidence="4 5">
    <name type="scientific">Pestalotiopsis fici (strain W106-1 / CGMCC3.15140)</name>
    <dbReference type="NCBI Taxonomy" id="1229662"/>
    <lineage>
        <taxon>Eukaryota</taxon>
        <taxon>Fungi</taxon>
        <taxon>Dikarya</taxon>
        <taxon>Ascomycota</taxon>
        <taxon>Pezizomycotina</taxon>
        <taxon>Sordariomycetes</taxon>
        <taxon>Xylariomycetidae</taxon>
        <taxon>Amphisphaeriales</taxon>
        <taxon>Sporocadaceae</taxon>
        <taxon>Pestalotiopsis</taxon>
    </lineage>
</organism>
<proteinExistence type="predicted"/>
<dbReference type="InterPro" id="IPR021858">
    <property type="entry name" value="Fun_TF"/>
</dbReference>
<evidence type="ECO:0000313" key="4">
    <source>
        <dbReference type="EMBL" id="ETS74089.1"/>
    </source>
</evidence>
<keyword evidence="5" id="KW-1185">Reference proteome</keyword>
<sequence length="367" mass="40652">MSVICLLLSTMQQSAYGDWRAHLEGARRIIQMRGGLKEVISKNAYFKPLLAFFVAIDVIAATTAPSTHKHMYAATTMALQYYKVEEGIFQCNLAISMPCPEELFQTLILINYLRAITRRTDLTSRRHAGTRMVLEKLQGFSAPQWALKMKYFKGWKTSGDGVQFDDKEALGVGAASPSTTRSSSQDTTPGLSGPSPHPKRETPDTPEPRTPITDLWLNVAIAYRSAILLYAVQTLITDIAEDKDFLHAADGGIQPDDLAAVCLESRRALAECLIPIFADPTSAHDFGKLVYFPMFVCGMQLNVDDHSSQDWVTRGLETVGTACGTLGPISAAEELRGYWAASAKCNYGERVTWDKWFEGRPDFIFGF</sequence>
<dbReference type="PANTHER" id="PTHR37534:SF15">
    <property type="entry name" value="ZN(II)2CYS6 TRANSCRIPTION FACTOR (EUROFUNG)"/>
    <property type="match status" value="1"/>
</dbReference>
<accession>W3WJY5</accession>
<keyword evidence="2" id="KW-0539">Nucleus</keyword>
<dbReference type="GO" id="GO:0003700">
    <property type="term" value="F:DNA-binding transcription factor activity"/>
    <property type="evidence" value="ECO:0007669"/>
    <property type="project" value="TreeGrafter"/>
</dbReference>
<feature type="compositionally biased region" description="Polar residues" evidence="3">
    <location>
        <begin position="176"/>
        <end position="190"/>
    </location>
</feature>
<evidence type="ECO:0000256" key="1">
    <source>
        <dbReference type="ARBA" id="ARBA00004123"/>
    </source>
</evidence>
<reference evidence="5" key="1">
    <citation type="journal article" date="2015" name="BMC Genomics">
        <title>Genomic and transcriptomic analysis of the endophytic fungus Pestalotiopsis fici reveals its lifestyle and high potential for synthesis of natural products.</title>
        <authorList>
            <person name="Wang X."/>
            <person name="Zhang X."/>
            <person name="Liu L."/>
            <person name="Xiang M."/>
            <person name="Wang W."/>
            <person name="Sun X."/>
            <person name="Che Y."/>
            <person name="Guo L."/>
            <person name="Liu G."/>
            <person name="Guo L."/>
            <person name="Wang C."/>
            <person name="Yin W.B."/>
            <person name="Stadler M."/>
            <person name="Zhang X."/>
            <person name="Liu X."/>
        </authorList>
    </citation>
    <scope>NUCLEOTIDE SEQUENCE [LARGE SCALE GENOMIC DNA]</scope>
    <source>
        <strain evidence="5">W106-1 / CGMCC3.15140</strain>
    </source>
</reference>
<dbReference type="AlphaFoldDB" id="W3WJY5"/>